<proteinExistence type="predicted"/>
<evidence type="ECO:0000313" key="2">
    <source>
        <dbReference type="EMBL" id="KAK4427181.1"/>
    </source>
</evidence>
<gene>
    <name evidence="2" type="ORF">Salat_1487000</name>
</gene>
<accession>A0AAE1YBF1</accession>
<feature type="region of interest" description="Disordered" evidence="1">
    <location>
        <begin position="61"/>
        <end position="133"/>
    </location>
</feature>
<feature type="compositionally biased region" description="Basic and acidic residues" evidence="1">
    <location>
        <begin position="90"/>
        <end position="108"/>
    </location>
</feature>
<dbReference type="Proteomes" id="UP001293254">
    <property type="component" value="Unassembled WGS sequence"/>
</dbReference>
<keyword evidence="3" id="KW-1185">Reference proteome</keyword>
<feature type="compositionally biased region" description="Polar residues" evidence="1">
    <location>
        <begin position="1"/>
        <end position="12"/>
    </location>
</feature>
<reference evidence="2" key="1">
    <citation type="submission" date="2020-06" db="EMBL/GenBank/DDBJ databases">
        <authorList>
            <person name="Li T."/>
            <person name="Hu X."/>
            <person name="Zhang T."/>
            <person name="Song X."/>
            <person name="Zhang H."/>
            <person name="Dai N."/>
            <person name="Sheng W."/>
            <person name="Hou X."/>
            <person name="Wei L."/>
        </authorList>
    </citation>
    <scope>NUCLEOTIDE SEQUENCE</scope>
    <source>
        <strain evidence="2">3651</strain>
        <tissue evidence="2">Leaf</tissue>
    </source>
</reference>
<evidence type="ECO:0000256" key="1">
    <source>
        <dbReference type="SAM" id="MobiDB-lite"/>
    </source>
</evidence>
<sequence>MHSKTLPFSQYPTPEPLDRPPGSNNRVYSLLALTGYVDGPLLSPRAAKNVFVATDECWDIGKAQDEGGRNPPTGIENLPTQSNAEDDGVECSRKGSIDKGKVVLDDSSSRNCEPSRFVPPSKDIVWQASRQRN</sequence>
<evidence type="ECO:0000313" key="3">
    <source>
        <dbReference type="Proteomes" id="UP001293254"/>
    </source>
</evidence>
<feature type="region of interest" description="Disordered" evidence="1">
    <location>
        <begin position="1"/>
        <end position="24"/>
    </location>
</feature>
<reference evidence="2" key="2">
    <citation type="journal article" date="2024" name="Plant">
        <title>Genomic evolution and insights into agronomic trait innovations of Sesamum species.</title>
        <authorList>
            <person name="Miao H."/>
            <person name="Wang L."/>
            <person name="Qu L."/>
            <person name="Liu H."/>
            <person name="Sun Y."/>
            <person name="Le M."/>
            <person name="Wang Q."/>
            <person name="Wei S."/>
            <person name="Zheng Y."/>
            <person name="Lin W."/>
            <person name="Duan Y."/>
            <person name="Cao H."/>
            <person name="Xiong S."/>
            <person name="Wang X."/>
            <person name="Wei L."/>
            <person name="Li C."/>
            <person name="Ma Q."/>
            <person name="Ju M."/>
            <person name="Zhao R."/>
            <person name="Li G."/>
            <person name="Mu C."/>
            <person name="Tian Q."/>
            <person name="Mei H."/>
            <person name="Zhang T."/>
            <person name="Gao T."/>
            <person name="Zhang H."/>
        </authorList>
    </citation>
    <scope>NUCLEOTIDE SEQUENCE</scope>
    <source>
        <strain evidence="2">3651</strain>
    </source>
</reference>
<name>A0AAE1YBF1_9LAMI</name>
<protein>
    <submittedName>
        <fullName evidence="2">Uncharacterized protein</fullName>
    </submittedName>
</protein>
<organism evidence="2 3">
    <name type="scientific">Sesamum alatum</name>
    <dbReference type="NCBI Taxonomy" id="300844"/>
    <lineage>
        <taxon>Eukaryota</taxon>
        <taxon>Viridiplantae</taxon>
        <taxon>Streptophyta</taxon>
        <taxon>Embryophyta</taxon>
        <taxon>Tracheophyta</taxon>
        <taxon>Spermatophyta</taxon>
        <taxon>Magnoliopsida</taxon>
        <taxon>eudicotyledons</taxon>
        <taxon>Gunneridae</taxon>
        <taxon>Pentapetalae</taxon>
        <taxon>asterids</taxon>
        <taxon>lamiids</taxon>
        <taxon>Lamiales</taxon>
        <taxon>Pedaliaceae</taxon>
        <taxon>Sesamum</taxon>
    </lineage>
</organism>
<dbReference type="EMBL" id="JACGWO010000005">
    <property type="protein sequence ID" value="KAK4427181.1"/>
    <property type="molecule type" value="Genomic_DNA"/>
</dbReference>
<comment type="caution">
    <text evidence="2">The sequence shown here is derived from an EMBL/GenBank/DDBJ whole genome shotgun (WGS) entry which is preliminary data.</text>
</comment>
<dbReference type="AlphaFoldDB" id="A0AAE1YBF1"/>